<dbReference type="GeneID" id="93161860"/>
<dbReference type="SUPFAM" id="SSF102546">
    <property type="entry name" value="RbsD-like"/>
    <property type="match status" value="1"/>
</dbReference>
<organism evidence="4 5">
    <name type="scientific">[Clostridium] citroniae WAL-19142</name>
    <dbReference type="NCBI Taxonomy" id="742734"/>
    <lineage>
        <taxon>Bacteria</taxon>
        <taxon>Bacillati</taxon>
        <taxon>Bacillota</taxon>
        <taxon>Clostridia</taxon>
        <taxon>Lachnospirales</taxon>
        <taxon>Lachnospiraceae</taxon>
        <taxon>Enterocloster</taxon>
    </lineage>
</organism>
<accession>A0A0J9C4V3</accession>
<comment type="catalytic activity">
    <reaction evidence="1">
        <text>beta-D-ribopyranose = beta-D-ribofuranose</text>
        <dbReference type="Rhea" id="RHEA:25432"/>
        <dbReference type="ChEBI" id="CHEBI:27476"/>
        <dbReference type="ChEBI" id="CHEBI:47002"/>
        <dbReference type="EC" id="5.4.99.62"/>
    </reaction>
</comment>
<gene>
    <name evidence="4" type="ORF">HMPREF9470_02197</name>
</gene>
<comment type="caution">
    <text evidence="4">The sequence shown here is derived from an EMBL/GenBank/DDBJ whole genome shotgun (WGS) entry which is preliminary data.</text>
</comment>
<dbReference type="EMBL" id="ADLK01000019">
    <property type="protein sequence ID" value="KMW20182.1"/>
    <property type="molecule type" value="Genomic_DNA"/>
</dbReference>
<dbReference type="Pfam" id="PF05025">
    <property type="entry name" value="RbsD_FucU"/>
    <property type="match status" value="1"/>
</dbReference>
<dbReference type="OrthoDB" id="9805009at2"/>
<dbReference type="AlphaFoldDB" id="A0A0J9C4V3"/>
<dbReference type="RefSeq" id="WP_007860678.1">
    <property type="nucleotide sequence ID" value="NZ_KQ235877.1"/>
</dbReference>
<dbReference type="PATRIC" id="fig|742734.4.peg.2368"/>
<sequence length="147" mass="16149">MLKGIPTRIGSDLLKALADMGHGDLIIIADDFYPPITKTPGGVSIQAKGNTAAEMIEDILKLMPLDVDYCEHPVEYMVPDQDAGVSMDRPKVWDDAVEAVVRNGYAPKIVGEIERTKFYEKAGKAYVTVCTSERQPYGCFILQKGVL</sequence>
<dbReference type="PANTHER" id="PTHR31690:SF4">
    <property type="entry name" value="FUCOSE MUTAROTASE"/>
    <property type="match status" value="1"/>
</dbReference>
<dbReference type="InterPro" id="IPR023750">
    <property type="entry name" value="RbsD-like_sf"/>
</dbReference>
<dbReference type="GO" id="GO:0062193">
    <property type="term" value="F:D-ribose pyranase activity"/>
    <property type="evidence" value="ECO:0007669"/>
    <property type="project" value="UniProtKB-EC"/>
</dbReference>
<dbReference type="Gene3D" id="3.40.1650.10">
    <property type="entry name" value="RbsD-like domain"/>
    <property type="match status" value="1"/>
</dbReference>
<dbReference type="Proteomes" id="UP000037392">
    <property type="component" value="Unassembled WGS sequence"/>
</dbReference>
<dbReference type="GO" id="GO:0042806">
    <property type="term" value="F:fucose binding"/>
    <property type="evidence" value="ECO:0007669"/>
    <property type="project" value="TreeGrafter"/>
</dbReference>
<comment type="catalytic activity">
    <reaction evidence="3">
        <text>alpha-L-fucose = beta-L-fucose</text>
        <dbReference type="Rhea" id="RHEA:25580"/>
        <dbReference type="ChEBI" id="CHEBI:42548"/>
        <dbReference type="ChEBI" id="CHEBI:42589"/>
        <dbReference type="EC" id="5.1.3.29"/>
    </reaction>
</comment>
<dbReference type="PANTHER" id="PTHR31690">
    <property type="entry name" value="FUCOSE MUTAROTASE"/>
    <property type="match status" value="1"/>
</dbReference>
<dbReference type="GO" id="GO:0036373">
    <property type="term" value="F:L-fucose mutarotase activity"/>
    <property type="evidence" value="ECO:0007669"/>
    <property type="project" value="UniProtKB-EC"/>
</dbReference>
<evidence type="ECO:0000256" key="2">
    <source>
        <dbReference type="ARBA" id="ARBA00023235"/>
    </source>
</evidence>
<keyword evidence="2" id="KW-0413">Isomerase</keyword>
<dbReference type="InterPro" id="IPR007721">
    <property type="entry name" value="RbsD_FucU"/>
</dbReference>
<dbReference type="InterPro" id="IPR050443">
    <property type="entry name" value="RbsD/FucU_mutarotase"/>
</dbReference>
<evidence type="ECO:0000313" key="5">
    <source>
        <dbReference type="Proteomes" id="UP000037392"/>
    </source>
</evidence>
<protein>
    <submittedName>
        <fullName evidence="4">Uncharacterized protein</fullName>
    </submittedName>
</protein>
<evidence type="ECO:0000256" key="3">
    <source>
        <dbReference type="ARBA" id="ARBA00036324"/>
    </source>
</evidence>
<evidence type="ECO:0000313" key="4">
    <source>
        <dbReference type="EMBL" id="KMW20182.1"/>
    </source>
</evidence>
<proteinExistence type="predicted"/>
<reference evidence="4 5" key="1">
    <citation type="submission" date="2011-04" db="EMBL/GenBank/DDBJ databases">
        <title>The Genome Sequence of Clostridium citroniae WAL-19142.</title>
        <authorList>
            <consortium name="The Broad Institute Genome Sequencing Platform"/>
            <person name="Earl A."/>
            <person name="Ward D."/>
            <person name="Feldgarden M."/>
            <person name="Gevers D."/>
            <person name="Warren Y.A."/>
            <person name="Tyrrell K.L."/>
            <person name="Citron D.M."/>
            <person name="Goldstein E.J."/>
            <person name="Daigneault M."/>
            <person name="Allen-Vercoe E."/>
            <person name="Young S.K."/>
            <person name="Zeng Q."/>
            <person name="Gargeya S."/>
            <person name="Fitzgerald M."/>
            <person name="Haas B."/>
            <person name="Abouelleil A."/>
            <person name="Alvarado L."/>
            <person name="Arachchi H.M."/>
            <person name="Berlin A."/>
            <person name="Brown A."/>
            <person name="Chapman S.B."/>
            <person name="Chen Z."/>
            <person name="Dunbar C."/>
            <person name="Freedman E."/>
            <person name="Gearin G."/>
            <person name="Gellesch M."/>
            <person name="Goldberg J."/>
            <person name="Griggs A."/>
            <person name="Gujja S."/>
            <person name="Heilman E.R."/>
            <person name="Heiman D."/>
            <person name="Howarth C."/>
            <person name="Larson L."/>
            <person name="Lui A."/>
            <person name="MacDonald P.J."/>
            <person name="Mehta T."/>
            <person name="Montmayeur A."/>
            <person name="Murphy C."/>
            <person name="Neiman D."/>
            <person name="Pearson M."/>
            <person name="Priest M."/>
            <person name="Roberts A."/>
            <person name="Saif S."/>
            <person name="Shea T."/>
            <person name="Shenoy N."/>
            <person name="Sisk P."/>
            <person name="Stolte C."/>
            <person name="Sykes S."/>
            <person name="White J."/>
            <person name="Yandava C."/>
            <person name="Wortman J."/>
            <person name="Nusbaum C."/>
            <person name="Birren B."/>
        </authorList>
    </citation>
    <scope>NUCLEOTIDE SEQUENCE [LARGE SCALE GENOMIC DNA]</scope>
    <source>
        <strain evidence="4 5">WAL-19142</strain>
    </source>
</reference>
<evidence type="ECO:0000256" key="1">
    <source>
        <dbReference type="ARBA" id="ARBA00000223"/>
    </source>
</evidence>
<dbReference type="GO" id="GO:0006004">
    <property type="term" value="P:fucose metabolic process"/>
    <property type="evidence" value="ECO:0007669"/>
    <property type="project" value="TreeGrafter"/>
</dbReference>
<name>A0A0J9C4V3_9FIRM</name>